<evidence type="ECO:0000313" key="5">
    <source>
        <dbReference type="Proteomes" id="UP000554235"/>
    </source>
</evidence>
<dbReference type="PANTHER" id="PTHR13018:SF20">
    <property type="entry name" value="SPORULATION-SPECIFIC PROTEIN 75"/>
    <property type="match status" value="1"/>
</dbReference>
<feature type="transmembrane region" description="Helical" evidence="1">
    <location>
        <begin position="462"/>
        <end position="486"/>
    </location>
</feature>
<feature type="transmembrane region" description="Helical" evidence="1">
    <location>
        <begin position="397"/>
        <end position="425"/>
    </location>
</feature>
<name>A0A8H4L949_9HYPO</name>
<feature type="transmembrane region" description="Helical" evidence="1">
    <location>
        <begin position="342"/>
        <end position="362"/>
    </location>
</feature>
<comment type="caution">
    <text evidence="4">The sequence shown here is derived from an EMBL/GenBank/DDBJ whole genome shotgun (WGS) entry which is preliminary data.</text>
</comment>
<evidence type="ECO:0000259" key="3">
    <source>
        <dbReference type="Pfam" id="PF14703"/>
    </source>
</evidence>
<evidence type="ECO:0000259" key="2">
    <source>
        <dbReference type="Pfam" id="PF02714"/>
    </source>
</evidence>
<dbReference type="Proteomes" id="UP000554235">
    <property type="component" value="Unassembled WGS sequence"/>
</dbReference>
<dbReference type="EMBL" id="JAADYS010001049">
    <property type="protein sequence ID" value="KAF4465355.1"/>
    <property type="molecule type" value="Genomic_DNA"/>
</dbReference>
<keyword evidence="1" id="KW-0812">Transmembrane</keyword>
<proteinExistence type="predicted"/>
<keyword evidence="1" id="KW-1133">Transmembrane helix</keyword>
<feature type="domain" description="CSC1/OSCA1-like 7TM region" evidence="2">
    <location>
        <begin position="248"/>
        <end position="499"/>
    </location>
</feature>
<dbReference type="GO" id="GO:0005227">
    <property type="term" value="F:calcium-activated cation channel activity"/>
    <property type="evidence" value="ECO:0007669"/>
    <property type="project" value="InterPro"/>
</dbReference>
<organism evidence="4 5">
    <name type="scientific">Fusarium albosuccineum</name>
    <dbReference type="NCBI Taxonomy" id="1237068"/>
    <lineage>
        <taxon>Eukaryota</taxon>
        <taxon>Fungi</taxon>
        <taxon>Dikarya</taxon>
        <taxon>Ascomycota</taxon>
        <taxon>Pezizomycotina</taxon>
        <taxon>Sordariomycetes</taxon>
        <taxon>Hypocreomycetidae</taxon>
        <taxon>Hypocreales</taxon>
        <taxon>Nectriaceae</taxon>
        <taxon>Fusarium</taxon>
        <taxon>Fusarium decemcellulare species complex</taxon>
    </lineage>
</organism>
<dbReference type="AlphaFoldDB" id="A0A8H4L949"/>
<protein>
    <submittedName>
        <fullName evidence="4">Phm7-similarity to hyp1</fullName>
    </submittedName>
</protein>
<evidence type="ECO:0000313" key="4">
    <source>
        <dbReference type="EMBL" id="KAF4465355.1"/>
    </source>
</evidence>
<dbReference type="OrthoDB" id="5063597at2759"/>
<reference evidence="4 5" key="1">
    <citation type="submission" date="2020-01" db="EMBL/GenBank/DDBJ databases">
        <title>Identification and distribution of gene clusters putatively required for synthesis of sphingolipid metabolism inhibitors in phylogenetically diverse species of the filamentous fungus Fusarium.</title>
        <authorList>
            <person name="Kim H.-S."/>
            <person name="Busman M."/>
            <person name="Brown D.W."/>
            <person name="Divon H."/>
            <person name="Uhlig S."/>
            <person name="Proctor R.H."/>
        </authorList>
    </citation>
    <scope>NUCLEOTIDE SEQUENCE [LARGE SCALE GENOMIC DNA]</scope>
    <source>
        <strain evidence="4 5">NRRL 20459</strain>
    </source>
</reference>
<keyword evidence="5" id="KW-1185">Reference proteome</keyword>
<dbReference type="InterPro" id="IPR027815">
    <property type="entry name" value="CSC1/OSCA1-like_cyt"/>
</dbReference>
<feature type="transmembrane region" description="Helical" evidence="1">
    <location>
        <begin position="250"/>
        <end position="276"/>
    </location>
</feature>
<evidence type="ECO:0000256" key="1">
    <source>
        <dbReference type="SAM" id="Phobius"/>
    </source>
</evidence>
<dbReference type="PANTHER" id="PTHR13018">
    <property type="entry name" value="PROBABLE MEMBRANE PROTEIN DUF221-RELATED"/>
    <property type="match status" value="1"/>
</dbReference>
<feature type="transmembrane region" description="Helical" evidence="1">
    <location>
        <begin position="296"/>
        <end position="321"/>
    </location>
</feature>
<accession>A0A8H4L949</accession>
<sequence length="513" mass="58277">MSVVVVTWVCFIFFHEMKRDLSSLTEKIDRRDAIHHKLEEAETLLIKATQRAWIKAGKPVLRPHGALGAATGGHQQSKSASQCRTQLRSVFDSRTPRVLNANRRDLEKRGNSVLEDYSGNRERHDEAWPWYNILSRNNRPSHRLPLLSSQWLPRVMPFSRKVDTIDWCREQLETLNSEIDLLLNSPEEHFPLVGSAFILFNTQIAAHMACQSEILHLPGQMTPRIVGFCPRSVIWANLGASYWASWFRSVTVYVILFVMISLWSIPVAWTGALSQIDQIESSRWQSFLGDARIFRTAAQAIAGLLPTVLLGVLLYLLPLFLELLAEFKGAKTHAIRDEFVQKFYFAFLFIQVFLVVSIASFFTTSIDELAANVEELGGAKDVLDILSRNLPKAANYFFSYMILQSLSASSATLLQVGAIITHYVLGPLLDTTARAKWLRHTSPISIRWSAVFPVYTNFACIALTYCIISPLISIFAILTFSLLWAAQRYMILYVYQFESGSTEHFRLSSIIYL</sequence>
<gene>
    <name evidence="4" type="ORF">FALBO_7800</name>
</gene>
<dbReference type="Pfam" id="PF14703">
    <property type="entry name" value="PHM7_cyt"/>
    <property type="match status" value="1"/>
</dbReference>
<dbReference type="InterPro" id="IPR003864">
    <property type="entry name" value="CSC1/OSCA1-like_7TM"/>
</dbReference>
<dbReference type="GO" id="GO:0005886">
    <property type="term" value="C:plasma membrane"/>
    <property type="evidence" value="ECO:0007669"/>
    <property type="project" value="TreeGrafter"/>
</dbReference>
<dbReference type="InterPro" id="IPR045122">
    <property type="entry name" value="Csc1-like"/>
</dbReference>
<keyword evidence="1" id="KW-0472">Membrane</keyword>
<feature type="domain" description="CSC1/OSCA1-like cytosolic" evidence="3">
    <location>
        <begin position="17"/>
        <end position="237"/>
    </location>
</feature>
<dbReference type="Pfam" id="PF02714">
    <property type="entry name" value="RSN1_7TM"/>
    <property type="match status" value="1"/>
</dbReference>